<dbReference type="EMBL" id="JBHRXP010000004">
    <property type="protein sequence ID" value="MFC3580381.1"/>
    <property type="molecule type" value="Genomic_DNA"/>
</dbReference>
<accession>A0ABV7SU61</accession>
<proteinExistence type="predicted"/>
<name>A0ABV7SU61_9SPHN</name>
<evidence type="ECO:0000313" key="2">
    <source>
        <dbReference type="EMBL" id="MFC3580381.1"/>
    </source>
</evidence>
<feature type="non-terminal residue" evidence="2">
    <location>
        <position position="78"/>
    </location>
</feature>
<dbReference type="Proteomes" id="UP001595713">
    <property type="component" value="Unassembled WGS sequence"/>
</dbReference>
<comment type="caution">
    <text evidence="2">The sequence shown here is derived from an EMBL/GenBank/DDBJ whole genome shotgun (WGS) entry which is preliminary data.</text>
</comment>
<organism evidence="2 3">
    <name type="scientific">Sphingomonas hylomeconis</name>
    <dbReference type="NCBI Taxonomy" id="1395958"/>
    <lineage>
        <taxon>Bacteria</taxon>
        <taxon>Pseudomonadati</taxon>
        <taxon>Pseudomonadota</taxon>
        <taxon>Alphaproteobacteria</taxon>
        <taxon>Sphingomonadales</taxon>
        <taxon>Sphingomonadaceae</taxon>
        <taxon>Sphingomonas</taxon>
    </lineage>
</organism>
<feature type="region of interest" description="Disordered" evidence="1">
    <location>
        <begin position="1"/>
        <end position="27"/>
    </location>
</feature>
<evidence type="ECO:0000313" key="3">
    <source>
        <dbReference type="Proteomes" id="UP001595713"/>
    </source>
</evidence>
<gene>
    <name evidence="2" type="ORF">ACFONA_09425</name>
</gene>
<reference evidence="3" key="1">
    <citation type="journal article" date="2019" name="Int. J. Syst. Evol. Microbiol.">
        <title>The Global Catalogue of Microorganisms (GCM) 10K type strain sequencing project: providing services to taxonomists for standard genome sequencing and annotation.</title>
        <authorList>
            <consortium name="The Broad Institute Genomics Platform"/>
            <consortium name="The Broad Institute Genome Sequencing Center for Infectious Disease"/>
            <person name="Wu L."/>
            <person name="Ma J."/>
        </authorList>
    </citation>
    <scope>NUCLEOTIDE SEQUENCE [LARGE SCALE GENOMIC DNA]</scope>
    <source>
        <strain evidence="3">KCTC 42739</strain>
    </source>
</reference>
<dbReference type="RefSeq" id="WP_380816585.1">
    <property type="nucleotide sequence ID" value="NZ_JBHRXP010000004.1"/>
</dbReference>
<keyword evidence="3" id="KW-1185">Reference proteome</keyword>
<feature type="compositionally biased region" description="Polar residues" evidence="1">
    <location>
        <begin position="1"/>
        <end position="26"/>
    </location>
</feature>
<evidence type="ECO:0000256" key="1">
    <source>
        <dbReference type="SAM" id="MobiDB-lite"/>
    </source>
</evidence>
<sequence>MIMATGLQQGSFRHISTGNDHVTATATGRVRERNTGDSAVLAARLIPPSGAVGRQAVVGAAVRSAPVPKGAGSARRER</sequence>
<protein>
    <submittedName>
        <fullName evidence="2">Uncharacterized protein</fullName>
    </submittedName>
</protein>